<dbReference type="Pfam" id="PF00069">
    <property type="entry name" value="Pkinase"/>
    <property type="match status" value="1"/>
</dbReference>
<keyword evidence="1 6" id="KW-0723">Serine/threonine-protein kinase</keyword>
<dbReference type="InterPro" id="IPR016236">
    <property type="entry name" value="Ser/Thr_kinase_PknK_prd"/>
</dbReference>
<dbReference type="AlphaFoldDB" id="R7Y431"/>
<evidence type="ECO:0000313" key="11">
    <source>
        <dbReference type="Proteomes" id="UP000013569"/>
    </source>
</evidence>
<dbReference type="PATRIC" id="fig|1316928.3.peg.4273"/>
<dbReference type="GO" id="GO:0046872">
    <property type="term" value="F:metal ion binding"/>
    <property type="evidence" value="ECO:0007669"/>
    <property type="project" value="UniProtKB-UniRule"/>
</dbReference>
<dbReference type="Proteomes" id="UP000013569">
    <property type="component" value="Unassembled WGS sequence"/>
</dbReference>
<evidence type="ECO:0000256" key="2">
    <source>
        <dbReference type="ARBA" id="ARBA00022679"/>
    </source>
</evidence>
<dbReference type="PROSITE" id="PS00107">
    <property type="entry name" value="PROTEIN_KINASE_ATP"/>
    <property type="match status" value="1"/>
</dbReference>
<dbReference type="InterPro" id="IPR041617">
    <property type="entry name" value="TPR_MalT"/>
</dbReference>
<name>R7Y431_9ACTN</name>
<dbReference type="SMART" id="SM00220">
    <property type="entry name" value="S_TKc"/>
    <property type="match status" value="1"/>
</dbReference>
<dbReference type="Gene3D" id="1.10.510.10">
    <property type="entry name" value="Transferase(Phosphotransferase) domain 1"/>
    <property type="match status" value="1"/>
</dbReference>
<keyword evidence="5 6" id="KW-0067">ATP-binding</keyword>
<sequence length="1143" mass="124890">MAENDPLTTQRDAVRDVAGELVASGFTDPVEIGRGGYGAVYRCRQPALDRDVAVKVLTDHLDAENLERFVREQRAMGRLSGHPNIVNILEVGSTPEGFPFIVMQYHPHASLDARIHKGGPLAWQEVLRYGVKLAGALETAHRADTLHRDIKPGNILLTEYGEPQLTDFGIARISGGFETDADLVTGSPAFTAPELLAGDPPSVAADLYGLGATLFCALTGHAAFERRSGEQVVAHFLRVASEGVPDLSAAGFPVEVSRCIEHAMAREPRNRPDSAAALGEELREAQRRLGEPPDEMALPAGPAVYPSAPQSARRRITTGPPTPSTKFRPPLRPRAQVSRARLMDALRDGERRRLMLIHAPTGYGKTTLAAQWAERLVDADVAVAWLTVDDGDNDVVRFLANLVESLGRAEPELVGDLAAVVEEHGERAQEYVLTSLINDIHSRRRNLALIVDDWHRVSDPAVLGVMDYLLEHGCHHWQMIVTSRTRAGLPIGRLRVHDEIVEIDMTRLCFDAAEAGRFLRDVAGLELGNDDVDQLWSSTDGWVAALQLACVSLRTSDAPSELIGHISGRHHAIGDFLAENVLGALEPEVLQFLLKASLPERICAGLATALTGEPRGQAMLEQIEMQDLFLARTDQAGEWFRFHSMFAEFLRRRLERDEPQVITSLHRTASEWFAAHRMLAEAVDHALAAGDVDRAVELVETDGQSLIEHSRMTALLALIEKLPPVTVEADPILQLQVAWANLLLHRTADADTALDRVDCALERLPQAEAGAGIRLEAEIARAYVGAISDRVDGLDELSTRLVTQTDELSPFLVSTVHNVGTLSAMFRFDFEGAHRWQQSAIPAHQRNKGPFAVMYGYSLDGLAYLEQLDLDHAEACFRVGLRLSRERGSPVLSQGARLACALLAEILYERGKLAEAERLLGQSTLIGAAEGVVDMIEARHLIGARVALCHNDRETAAKYLDEAVDVADRLGTPRLRALAENEQVTRQLPTRRPIVPRVDTDRDTPSEGIAAVVAQLDAETAIRLLMDSDDGPGASDAACRRAQWWVDRLTGTGRRRALLRAQRLLAVCLAAAGRSEEAQELTVSVLEQCGAAGLVRFPLDGGDRFRRLVEAVATGIRACERSNPASLPPEFLDQVIGGGPVER</sequence>
<dbReference type="GO" id="GO:0004674">
    <property type="term" value="F:protein serine/threonine kinase activity"/>
    <property type="evidence" value="ECO:0007669"/>
    <property type="project" value="UniProtKB-UniRule"/>
</dbReference>
<dbReference type="PROSITE" id="PS50011">
    <property type="entry name" value="PROTEIN_KINASE_DOM"/>
    <property type="match status" value="1"/>
</dbReference>
<evidence type="ECO:0000256" key="4">
    <source>
        <dbReference type="ARBA" id="ARBA00022777"/>
    </source>
</evidence>
<dbReference type="SUPFAM" id="SSF48452">
    <property type="entry name" value="TPR-like"/>
    <property type="match status" value="1"/>
</dbReference>
<dbReference type="GO" id="GO:0005524">
    <property type="term" value="F:ATP binding"/>
    <property type="evidence" value="ECO:0007669"/>
    <property type="project" value="UniProtKB-UniRule"/>
</dbReference>
<dbReference type="SUPFAM" id="SSF52540">
    <property type="entry name" value="P-loop containing nucleoside triphosphate hydrolases"/>
    <property type="match status" value="1"/>
</dbReference>
<comment type="similarity">
    <text evidence="6">Belongs to the protein kinase superfamily.</text>
</comment>
<feature type="domain" description="Protein kinase" evidence="9">
    <location>
        <begin position="26"/>
        <end position="283"/>
    </location>
</feature>
<dbReference type="InterPro" id="IPR011990">
    <property type="entry name" value="TPR-like_helical_dom_sf"/>
</dbReference>
<evidence type="ECO:0000313" key="10">
    <source>
        <dbReference type="EMBL" id="EON30760.1"/>
    </source>
</evidence>
<evidence type="ECO:0000259" key="9">
    <source>
        <dbReference type="PROSITE" id="PS50011"/>
    </source>
</evidence>
<proteinExistence type="inferred from homology"/>
<dbReference type="PANTHER" id="PTHR43289">
    <property type="entry name" value="MITOGEN-ACTIVATED PROTEIN KINASE KINASE KINASE 20-RELATED"/>
    <property type="match status" value="1"/>
</dbReference>
<accession>R7Y431</accession>
<evidence type="ECO:0000256" key="5">
    <source>
        <dbReference type="ARBA" id="ARBA00022840"/>
    </source>
</evidence>
<dbReference type="EC" id="2.7.11.1" evidence="6"/>
<evidence type="ECO:0000256" key="7">
    <source>
        <dbReference type="PROSITE-ProRule" id="PRU10141"/>
    </source>
</evidence>
<dbReference type="PANTHER" id="PTHR43289:SF6">
    <property type="entry name" value="SERINE_THREONINE-PROTEIN KINASE NEKL-3"/>
    <property type="match status" value="1"/>
</dbReference>
<dbReference type="CDD" id="cd14014">
    <property type="entry name" value="STKc_PknB_like"/>
    <property type="match status" value="1"/>
</dbReference>
<comment type="caution">
    <text evidence="10">The sequence shown here is derived from an EMBL/GenBank/DDBJ whole genome shotgun (WGS) entry which is preliminary data.</text>
</comment>
<dbReference type="SUPFAM" id="SSF56112">
    <property type="entry name" value="Protein kinase-like (PK-like)"/>
    <property type="match status" value="1"/>
</dbReference>
<dbReference type="InterPro" id="IPR017441">
    <property type="entry name" value="Protein_kinase_ATP_BS"/>
</dbReference>
<dbReference type="InterPro" id="IPR000719">
    <property type="entry name" value="Prot_kinase_dom"/>
</dbReference>
<dbReference type="Pfam" id="PF25873">
    <property type="entry name" value="WHD_MalT"/>
    <property type="match status" value="1"/>
</dbReference>
<keyword evidence="4 6" id="KW-0418">Kinase</keyword>
<dbReference type="Gene3D" id="3.30.200.20">
    <property type="entry name" value="Phosphorylase Kinase, domain 1"/>
    <property type="match status" value="1"/>
</dbReference>
<evidence type="ECO:0000256" key="6">
    <source>
        <dbReference type="PIRNR" id="PIRNR000574"/>
    </source>
</evidence>
<feature type="binding site" evidence="7">
    <location>
        <position position="55"/>
    </location>
    <ligand>
        <name>ATP</name>
        <dbReference type="ChEBI" id="CHEBI:30616"/>
    </ligand>
</feature>
<dbReference type="EMBL" id="AQPW01000041">
    <property type="protein sequence ID" value="EON30760.1"/>
    <property type="molecule type" value="Genomic_DNA"/>
</dbReference>
<evidence type="ECO:0000256" key="3">
    <source>
        <dbReference type="ARBA" id="ARBA00022741"/>
    </source>
</evidence>
<reference evidence="10 11" key="1">
    <citation type="journal article" date="2013" name="Genome Announc.">
        <title>Draft Genome Sequence of a Benzothiophene-Desulfurizing Bacterium, Gordona terrae Strain C-6.</title>
        <authorList>
            <person name="Wang W."/>
            <person name="Ma T."/>
            <person name="Ren Y."/>
            <person name="Li G."/>
        </authorList>
    </citation>
    <scope>NUCLEOTIDE SEQUENCE [LARGE SCALE GENOMIC DNA]</scope>
    <source>
        <strain evidence="10 11">C-6</strain>
    </source>
</reference>
<dbReference type="Pfam" id="PF13401">
    <property type="entry name" value="AAA_22"/>
    <property type="match status" value="1"/>
</dbReference>
<comment type="catalytic activity">
    <reaction evidence="6">
        <text>L-seryl-[protein] + ATP = O-phospho-L-seryl-[protein] + ADP + H(+)</text>
        <dbReference type="Rhea" id="RHEA:17989"/>
        <dbReference type="Rhea" id="RHEA-COMP:9863"/>
        <dbReference type="Rhea" id="RHEA-COMP:11604"/>
        <dbReference type="ChEBI" id="CHEBI:15378"/>
        <dbReference type="ChEBI" id="CHEBI:29999"/>
        <dbReference type="ChEBI" id="CHEBI:30616"/>
        <dbReference type="ChEBI" id="CHEBI:83421"/>
        <dbReference type="ChEBI" id="CHEBI:456216"/>
        <dbReference type="EC" id="2.7.11.1"/>
    </reaction>
</comment>
<protein>
    <recommendedName>
        <fullName evidence="6">Serine/threonine-protein kinase PknK</fullName>
        <ecNumber evidence="6">2.7.11.1</ecNumber>
    </recommendedName>
    <alternativeName>
        <fullName evidence="6">Protein kinase K</fullName>
    </alternativeName>
</protein>
<dbReference type="Pfam" id="PF17874">
    <property type="entry name" value="TPR_MalT"/>
    <property type="match status" value="1"/>
</dbReference>
<organism evidence="10 11">
    <name type="scientific">Gordonia terrae C-6</name>
    <dbReference type="NCBI Taxonomy" id="1316928"/>
    <lineage>
        <taxon>Bacteria</taxon>
        <taxon>Bacillati</taxon>
        <taxon>Actinomycetota</taxon>
        <taxon>Actinomycetes</taxon>
        <taxon>Mycobacteriales</taxon>
        <taxon>Gordoniaceae</taxon>
        <taxon>Gordonia</taxon>
    </lineage>
</organism>
<dbReference type="InterPro" id="IPR049945">
    <property type="entry name" value="AAA_22"/>
</dbReference>
<dbReference type="GO" id="GO:0106310">
    <property type="term" value="F:protein serine kinase activity"/>
    <property type="evidence" value="ECO:0007669"/>
    <property type="project" value="UniProtKB-UniRule"/>
</dbReference>
<dbReference type="InterPro" id="IPR059106">
    <property type="entry name" value="WHD_MalT"/>
</dbReference>
<gene>
    <name evidence="10" type="ORF">GTC6_21140</name>
</gene>
<comment type="catalytic activity">
    <reaction evidence="6">
        <text>L-threonyl-[protein] + ATP = O-phospho-L-threonyl-[protein] + ADP + H(+)</text>
        <dbReference type="Rhea" id="RHEA:46608"/>
        <dbReference type="Rhea" id="RHEA-COMP:11060"/>
        <dbReference type="Rhea" id="RHEA-COMP:11605"/>
        <dbReference type="ChEBI" id="CHEBI:15378"/>
        <dbReference type="ChEBI" id="CHEBI:30013"/>
        <dbReference type="ChEBI" id="CHEBI:30616"/>
        <dbReference type="ChEBI" id="CHEBI:61977"/>
        <dbReference type="ChEBI" id="CHEBI:456216"/>
        <dbReference type="EC" id="2.7.11.1"/>
    </reaction>
</comment>
<dbReference type="OrthoDB" id="136365at2"/>
<feature type="region of interest" description="Disordered" evidence="8">
    <location>
        <begin position="292"/>
        <end position="330"/>
    </location>
</feature>
<evidence type="ECO:0000256" key="8">
    <source>
        <dbReference type="SAM" id="MobiDB-lite"/>
    </source>
</evidence>
<dbReference type="Gene3D" id="3.40.50.300">
    <property type="entry name" value="P-loop containing nucleotide triphosphate hydrolases"/>
    <property type="match status" value="1"/>
</dbReference>
<dbReference type="InterPro" id="IPR027417">
    <property type="entry name" value="P-loop_NTPase"/>
</dbReference>
<dbReference type="InterPro" id="IPR011009">
    <property type="entry name" value="Kinase-like_dom_sf"/>
</dbReference>
<dbReference type="Gene3D" id="1.25.40.10">
    <property type="entry name" value="Tetratricopeptide repeat domain"/>
    <property type="match status" value="1"/>
</dbReference>
<keyword evidence="2 6" id="KW-0808">Transferase</keyword>
<evidence type="ECO:0000256" key="1">
    <source>
        <dbReference type="ARBA" id="ARBA00022527"/>
    </source>
</evidence>
<dbReference type="PIRSF" id="PIRSF000574">
    <property type="entry name" value="Ser/Thr_PK_PknK_prd"/>
    <property type="match status" value="1"/>
</dbReference>
<dbReference type="RefSeq" id="WP_010844605.1">
    <property type="nucleotide sequence ID" value="NZ_AQPW01000041.1"/>
</dbReference>
<keyword evidence="3 6" id="KW-0547">Nucleotide-binding</keyword>
<dbReference type="GO" id="GO:0016887">
    <property type="term" value="F:ATP hydrolysis activity"/>
    <property type="evidence" value="ECO:0007669"/>
    <property type="project" value="InterPro"/>
</dbReference>